<reference evidence="4" key="1">
    <citation type="submission" date="2021-03" db="EMBL/GenBank/DDBJ databases">
        <authorList>
            <person name="Bekaert M."/>
        </authorList>
    </citation>
    <scope>NUCLEOTIDE SEQUENCE</scope>
</reference>
<dbReference type="Proteomes" id="UP000683360">
    <property type="component" value="Unassembled WGS sequence"/>
</dbReference>
<evidence type="ECO:0000256" key="2">
    <source>
        <dbReference type="ARBA" id="ARBA00023043"/>
    </source>
</evidence>
<evidence type="ECO:0000313" key="4">
    <source>
        <dbReference type="EMBL" id="CAG2193036.1"/>
    </source>
</evidence>
<organism evidence="4 5">
    <name type="scientific">Mytilus edulis</name>
    <name type="common">Blue mussel</name>
    <dbReference type="NCBI Taxonomy" id="6550"/>
    <lineage>
        <taxon>Eukaryota</taxon>
        <taxon>Metazoa</taxon>
        <taxon>Spiralia</taxon>
        <taxon>Lophotrochozoa</taxon>
        <taxon>Mollusca</taxon>
        <taxon>Bivalvia</taxon>
        <taxon>Autobranchia</taxon>
        <taxon>Pteriomorphia</taxon>
        <taxon>Mytilida</taxon>
        <taxon>Mytiloidea</taxon>
        <taxon>Mytilidae</taxon>
        <taxon>Mytilinae</taxon>
        <taxon>Mytilus</taxon>
    </lineage>
</organism>
<feature type="repeat" description="ANK" evidence="3">
    <location>
        <begin position="56"/>
        <end position="88"/>
    </location>
</feature>
<dbReference type="PROSITE" id="PS50088">
    <property type="entry name" value="ANK_REPEAT"/>
    <property type="match status" value="4"/>
</dbReference>
<dbReference type="PROSITE" id="PS51257">
    <property type="entry name" value="PROKAR_LIPOPROTEIN"/>
    <property type="match status" value="1"/>
</dbReference>
<dbReference type="SMART" id="SM00248">
    <property type="entry name" value="ANK"/>
    <property type="match status" value="4"/>
</dbReference>
<feature type="repeat" description="ANK" evidence="3">
    <location>
        <begin position="89"/>
        <end position="121"/>
    </location>
</feature>
<sequence>MRGYEELVDLFISVGADVDAQNGWFSPLTAACREGHLRTVEMLLHRGSNINQTNKNGETPIHTACFGGHYSLVKLLIEKHADINKRDKYYRTPLYVCCLSGHESIAQLLIDEGAKVGESSDSLIVAIHGGHVKIVEQFISKDFPLDSVDIKNLETPLHKSCRKGSVDVILTLLDNGADTKQTNKDRHTPVFLAKTEGKIVNESILKALGEMK</sequence>
<evidence type="ECO:0000313" key="5">
    <source>
        <dbReference type="Proteomes" id="UP000683360"/>
    </source>
</evidence>
<dbReference type="PANTHER" id="PTHR24126">
    <property type="entry name" value="ANKYRIN REPEAT, PH AND SEC7 DOMAIN CONTAINING PROTEIN SECG-RELATED"/>
    <property type="match status" value="1"/>
</dbReference>
<dbReference type="Pfam" id="PF12796">
    <property type="entry name" value="Ank_2"/>
    <property type="match status" value="2"/>
</dbReference>
<keyword evidence="5" id="KW-1185">Reference proteome</keyword>
<name>A0A8S3QEN2_MYTED</name>
<evidence type="ECO:0000256" key="3">
    <source>
        <dbReference type="PROSITE-ProRule" id="PRU00023"/>
    </source>
</evidence>
<dbReference type="PROSITE" id="PS50297">
    <property type="entry name" value="ANK_REP_REGION"/>
    <property type="match status" value="3"/>
</dbReference>
<dbReference type="EMBL" id="CAJPWZ010000458">
    <property type="protein sequence ID" value="CAG2193036.1"/>
    <property type="molecule type" value="Genomic_DNA"/>
</dbReference>
<dbReference type="PRINTS" id="PR01415">
    <property type="entry name" value="ANKYRIN"/>
</dbReference>
<evidence type="ECO:0000256" key="1">
    <source>
        <dbReference type="ARBA" id="ARBA00022737"/>
    </source>
</evidence>
<accession>A0A8S3QEN2</accession>
<dbReference type="InterPro" id="IPR002110">
    <property type="entry name" value="Ankyrin_rpt"/>
</dbReference>
<feature type="repeat" description="ANK" evidence="3">
    <location>
        <begin position="152"/>
        <end position="184"/>
    </location>
</feature>
<protein>
    <submittedName>
        <fullName evidence="4">Uncharacterized protein</fullName>
    </submittedName>
</protein>
<gene>
    <name evidence="4" type="ORF">MEDL_8156</name>
</gene>
<dbReference type="InterPro" id="IPR036770">
    <property type="entry name" value="Ankyrin_rpt-contain_sf"/>
</dbReference>
<feature type="repeat" description="ANK" evidence="3">
    <location>
        <begin position="23"/>
        <end position="55"/>
    </location>
</feature>
<dbReference type="AlphaFoldDB" id="A0A8S3QEN2"/>
<dbReference type="SUPFAM" id="SSF48403">
    <property type="entry name" value="Ankyrin repeat"/>
    <property type="match status" value="1"/>
</dbReference>
<keyword evidence="2 3" id="KW-0040">ANK repeat</keyword>
<keyword evidence="1" id="KW-0677">Repeat</keyword>
<dbReference type="OrthoDB" id="6116401at2759"/>
<dbReference type="Gene3D" id="1.25.40.20">
    <property type="entry name" value="Ankyrin repeat-containing domain"/>
    <property type="match status" value="2"/>
</dbReference>
<proteinExistence type="predicted"/>
<dbReference type="PANTHER" id="PTHR24126:SF14">
    <property type="entry name" value="ANK_REP_REGION DOMAIN-CONTAINING PROTEIN"/>
    <property type="match status" value="1"/>
</dbReference>
<comment type="caution">
    <text evidence="4">The sequence shown here is derived from an EMBL/GenBank/DDBJ whole genome shotgun (WGS) entry which is preliminary data.</text>
</comment>